<gene>
    <name evidence="2" type="ORF">H8K36_13570</name>
</gene>
<dbReference type="RefSeq" id="WP_186917032.1">
    <property type="nucleotide sequence ID" value="NZ_JACOFZ010000005.1"/>
</dbReference>
<protein>
    <submittedName>
        <fullName evidence="2">Uncharacterized protein</fullName>
    </submittedName>
</protein>
<proteinExistence type="predicted"/>
<feature type="signal peptide" evidence="1">
    <location>
        <begin position="1"/>
        <end position="31"/>
    </location>
</feature>
<reference evidence="2" key="1">
    <citation type="submission" date="2020-08" db="EMBL/GenBank/DDBJ databases">
        <title>Novel species isolated from subtropical streams in China.</title>
        <authorList>
            <person name="Lu H."/>
        </authorList>
    </citation>
    <scope>NUCLEOTIDE SEQUENCE</scope>
    <source>
        <strain evidence="2">LX22W</strain>
    </source>
</reference>
<dbReference type="EMBL" id="JACOFZ010000005">
    <property type="protein sequence ID" value="MBC3882416.1"/>
    <property type="molecule type" value="Genomic_DNA"/>
</dbReference>
<sequence length="261" mass="29702">MKKSHLFATVCTCLTSIALLAVFATEAWSQASPVKATKSGVQSVQVSGMRDQDWKPYRTLLRGLDAYEANRFLAPETVFKFVLRPQSLDVDLKQIQLKVVGETVVLPVALDSDGSFALPRNQMAFDEDAELVLNQRQRSIRWNLLAIRTRGLPDHHRRIGDLRLTCEVFAAMEDWEKLKRQLGLRGVNSSNACISPRLHWTFFEARTLKSARLVNDQRSENLRLTSDGKGFIVYLFDQSWSDHSLIHLEFADGDELLDRPE</sequence>
<accession>A0A923HY73</accession>
<evidence type="ECO:0000313" key="3">
    <source>
        <dbReference type="Proteomes" id="UP000627446"/>
    </source>
</evidence>
<name>A0A923HY73_9BURK</name>
<keyword evidence="3" id="KW-1185">Reference proteome</keyword>
<dbReference type="Proteomes" id="UP000627446">
    <property type="component" value="Unassembled WGS sequence"/>
</dbReference>
<evidence type="ECO:0000256" key="1">
    <source>
        <dbReference type="SAM" id="SignalP"/>
    </source>
</evidence>
<evidence type="ECO:0000313" key="2">
    <source>
        <dbReference type="EMBL" id="MBC3882416.1"/>
    </source>
</evidence>
<comment type="caution">
    <text evidence="2">The sequence shown here is derived from an EMBL/GenBank/DDBJ whole genome shotgun (WGS) entry which is preliminary data.</text>
</comment>
<organism evidence="2 3">
    <name type="scientific">Undibacterium nitidum</name>
    <dbReference type="NCBI Taxonomy" id="2762298"/>
    <lineage>
        <taxon>Bacteria</taxon>
        <taxon>Pseudomonadati</taxon>
        <taxon>Pseudomonadota</taxon>
        <taxon>Betaproteobacteria</taxon>
        <taxon>Burkholderiales</taxon>
        <taxon>Oxalobacteraceae</taxon>
        <taxon>Undibacterium</taxon>
    </lineage>
</organism>
<keyword evidence="1" id="KW-0732">Signal</keyword>
<feature type="chain" id="PRO_5037105231" evidence="1">
    <location>
        <begin position="32"/>
        <end position="261"/>
    </location>
</feature>
<dbReference type="AlphaFoldDB" id="A0A923HY73"/>